<proteinExistence type="predicted"/>
<evidence type="ECO:0000256" key="1">
    <source>
        <dbReference type="SAM" id="Phobius"/>
    </source>
</evidence>
<feature type="transmembrane region" description="Helical" evidence="1">
    <location>
        <begin position="51"/>
        <end position="73"/>
    </location>
</feature>
<name>B3FJC7_BP201</name>
<dbReference type="RefSeq" id="YP_001956988.1">
    <property type="nucleotide sequence ID" value="NC_010821.1"/>
</dbReference>
<keyword evidence="3" id="KW-1185">Reference proteome</keyword>
<dbReference type="EMBL" id="EU197055">
    <property type="protein sequence ID" value="ABY63093.1"/>
    <property type="molecule type" value="Genomic_DNA"/>
</dbReference>
<evidence type="ECO:0000313" key="2">
    <source>
        <dbReference type="EMBL" id="ABY63093.1"/>
    </source>
</evidence>
<dbReference type="KEGG" id="vg:6372336"/>
<dbReference type="Proteomes" id="UP000002421">
    <property type="component" value="Segment"/>
</dbReference>
<protein>
    <submittedName>
        <fullName evidence="2">Uncharacterized protein</fullName>
    </submittedName>
</protein>
<keyword evidence="1" id="KW-0472">Membrane</keyword>
<keyword evidence="1" id="KW-1133">Transmembrane helix</keyword>
<feature type="transmembrane region" description="Helical" evidence="1">
    <location>
        <begin position="12"/>
        <end position="31"/>
    </location>
</feature>
<organism evidence="2 3">
    <name type="scientific">Pseudomonas phage 201phi2-1</name>
    <name type="common">Pseudomonas chlororaphis phage 201phi2-1</name>
    <dbReference type="NCBI Taxonomy" id="198110"/>
    <lineage>
        <taxon>Viruses</taxon>
        <taxon>Duplodnaviria</taxon>
        <taxon>Heunggongvirae</taxon>
        <taxon>Uroviricota</taxon>
        <taxon>Caudoviricetes</taxon>
        <taxon>Chimalliviridae</taxon>
        <taxon>Serwervirus</taxon>
        <taxon>Serwervirus 201phi21</taxon>
    </lineage>
</organism>
<gene>
    <name evidence="2" type="ORF">201phi2-1p265</name>
</gene>
<accession>B3FJC7</accession>
<organismHost>
    <name type="scientific">Pseudomonas chlororaphis</name>
    <dbReference type="NCBI Taxonomy" id="587753"/>
</organismHost>
<evidence type="ECO:0000313" key="3">
    <source>
        <dbReference type="Proteomes" id="UP000002421"/>
    </source>
</evidence>
<keyword evidence="1" id="KW-0812">Transmembrane</keyword>
<reference evidence="2 3" key="1">
    <citation type="journal article" date="2008" name="Virology">
        <title>Characterization of Pseudomonas chlororaphis myovirus 201varphi2-1 via genomic sequencing, mass spectrometry, and electron microscopy.</title>
        <authorList>
            <person name="Thomas J.A."/>
            <person name="Rolando M.R."/>
            <person name="Carroll C.A."/>
            <person name="Shen P.S."/>
            <person name="Belnap D.M."/>
            <person name="Weintraub S.T."/>
            <person name="Serwer P."/>
            <person name="Hardies S.C."/>
        </authorList>
    </citation>
    <scope>NUCLEOTIDE SEQUENCE</scope>
</reference>
<sequence>MEIVEAIQNLEMTYRIAIFCLLVSLGMFATRDYINELLTRWGGAVEFYLDSFLGTVLFASWIGTAIGVIRFGVQIVFGV</sequence>